<feature type="compositionally biased region" description="Pro residues" evidence="1">
    <location>
        <begin position="149"/>
        <end position="163"/>
    </location>
</feature>
<protein>
    <submittedName>
        <fullName evidence="2">Uncharacterized protein</fullName>
    </submittedName>
</protein>
<sequence>MSLAAFLPLRSPHPHHRSPPDAFSPRMSFSPRPALMPMSRIRIETVSRRTNDLPRDPSDWVDKDLLSYVRYNYSPIEAVSLSEVIERDRLTPTALWYLQAEPEQLLAIAEEESLRDTLLGLALSLKPAVSPTSPRIRHVRRLSEDLERPPPPPPPPPPSPPTPEEPELEEDDDVAESVVSDWALDEDLGGNDGTTPTMVDLGDLAGSAGQPEPPLEGLGLHTGEPQLDNTTAPPPQPLPVDTDDLINLEDDAQPTVPPEEATNPHTTRADTDHSPAEEPASSQDASANAHVPDAAEEKPPVATPSADPSPPLDEASASQEAGAGVPADPFAGSPIEDDDLGNPWADSEDTTKPDPAPPPHPVDPARTATPTSDYHDANSIHSDEGERPEATPAEHEPEPSPVHAQQQEGAAMSRDEEQLSTETRPPAEAPIKGDPGSGDDAPPSEEVQQEETPPPTSEEIPIEPPPATDPVQTIPPDANPVQTTPPATGPAQTSPSVTDATQRSPSVPEPVPTRAEETARTQDEHVSPAADPEHHETAHLDQENSKDVHAEVPPAQSTTVTSGIPPSDQSQETASAESGESAHLGDEVRKVGEEAITQMGEETGDKESEGRDATVPAITTTESPEATVSLEASQDSLDNSPPLEGSSEGVVSGVRANAQSSTSETTQAVQPEAEVTSLTTQEETLEKCSTPLEKESSSPLADTTIDPTPAVTVIDPPPSPTVRLASGIEAQLIGLDPESTEQTPSASPGDTPPNESLTMSESRQASPPAETEALVETKAEKPLSPPLGCIPSSASHASSAEGKSPTPPRLNTAFGSLSEPSRFGRPSAGARTDNSAWQQSPASRSTLSPATAKTIGWGSAHSPAAKPPAWGRVLNSVTSFFAPPSESSTRESSQERETPDPRSPVSPAPAVRQSPWAKGKNWSAVASSSPSSLQESKSKQPPAPITELSVSVSPAQVSPPTHTGSDTKASVLPLALPFDSSLAEGFVIPESNPRTEDLTDVMSDSVLVDSGMPSAGNGEPVRDADASQDLPVQAVVSSQGDLPDVGDVGGKNEIKDTEDEDLVEVTADDAAGAEKEGGPESQPQGDVDVDEDEDENTPLNLRLDRVRQMTGDSMSSAATSDTETQGDEERPGGRRGPKLQTSGLASEPDGIGSPSVESPIVGTPTQSKARKRKNKKKKN</sequence>
<feature type="compositionally biased region" description="Basic and acidic residues" evidence="1">
    <location>
        <begin position="514"/>
        <end position="550"/>
    </location>
</feature>
<feature type="compositionally biased region" description="Basic and acidic residues" evidence="1">
    <location>
        <begin position="603"/>
        <end position="612"/>
    </location>
</feature>
<organism evidence="2 3">
    <name type="scientific">Ganoderma sinense ZZ0214-1</name>
    <dbReference type="NCBI Taxonomy" id="1077348"/>
    <lineage>
        <taxon>Eukaryota</taxon>
        <taxon>Fungi</taxon>
        <taxon>Dikarya</taxon>
        <taxon>Basidiomycota</taxon>
        <taxon>Agaricomycotina</taxon>
        <taxon>Agaricomycetes</taxon>
        <taxon>Polyporales</taxon>
        <taxon>Polyporaceae</taxon>
        <taxon>Ganoderma</taxon>
    </lineage>
</organism>
<dbReference type="OrthoDB" id="2758859at2759"/>
<dbReference type="AlphaFoldDB" id="A0A2G8SPF9"/>
<feature type="compositionally biased region" description="Acidic residues" evidence="1">
    <location>
        <begin position="164"/>
        <end position="175"/>
    </location>
</feature>
<feature type="compositionally biased region" description="Low complexity" evidence="1">
    <location>
        <begin position="923"/>
        <end position="935"/>
    </location>
</feature>
<name>A0A2G8SPF9_9APHY</name>
<feature type="region of interest" description="Disordered" evidence="1">
    <location>
        <begin position="1007"/>
        <end position="1179"/>
    </location>
</feature>
<feature type="compositionally biased region" description="Pro residues" evidence="1">
    <location>
        <begin position="452"/>
        <end position="468"/>
    </location>
</feature>
<feature type="compositionally biased region" description="Acidic residues" evidence="1">
    <location>
        <begin position="1056"/>
        <end position="1067"/>
    </location>
</feature>
<feature type="compositionally biased region" description="Polar residues" evidence="1">
    <location>
        <begin position="617"/>
        <end position="639"/>
    </location>
</feature>
<feature type="compositionally biased region" description="Polar residues" evidence="1">
    <location>
        <begin position="740"/>
        <end position="765"/>
    </location>
</feature>
<gene>
    <name evidence="2" type="ORF">GSI_02374</name>
</gene>
<evidence type="ECO:0000256" key="1">
    <source>
        <dbReference type="SAM" id="MobiDB-lite"/>
    </source>
</evidence>
<feature type="compositionally biased region" description="Basic and acidic residues" evidence="1">
    <location>
        <begin position="373"/>
        <end position="398"/>
    </location>
</feature>
<feature type="compositionally biased region" description="Polar residues" evidence="1">
    <location>
        <begin position="832"/>
        <end position="851"/>
    </location>
</feature>
<accession>A0A2G8SPF9</accession>
<dbReference type="STRING" id="1077348.A0A2G8SPF9"/>
<feature type="compositionally biased region" description="Low complexity" evidence="1">
    <location>
        <begin position="949"/>
        <end position="960"/>
    </location>
</feature>
<feature type="compositionally biased region" description="Basic and acidic residues" evidence="1">
    <location>
        <begin position="583"/>
        <end position="593"/>
    </location>
</feature>
<feature type="compositionally biased region" description="Acidic residues" evidence="1">
    <location>
        <begin position="241"/>
        <end position="252"/>
    </location>
</feature>
<feature type="compositionally biased region" description="Polar residues" evidence="1">
    <location>
        <begin position="1110"/>
        <end position="1123"/>
    </location>
</feature>
<feature type="compositionally biased region" description="Acidic residues" evidence="1">
    <location>
        <begin position="1087"/>
        <end position="1096"/>
    </location>
</feature>
<dbReference type="EMBL" id="AYKW01000003">
    <property type="protein sequence ID" value="PIL35645.1"/>
    <property type="molecule type" value="Genomic_DNA"/>
</dbReference>
<feature type="compositionally biased region" description="Basic and acidic residues" evidence="1">
    <location>
        <begin position="888"/>
        <end position="900"/>
    </location>
</feature>
<feature type="region of interest" description="Disordered" evidence="1">
    <location>
        <begin position="143"/>
        <end position="968"/>
    </location>
</feature>
<proteinExistence type="predicted"/>
<dbReference type="Proteomes" id="UP000230002">
    <property type="component" value="Unassembled WGS sequence"/>
</dbReference>
<comment type="caution">
    <text evidence="2">The sequence shown here is derived from an EMBL/GenBank/DDBJ whole genome shotgun (WGS) entry which is preliminary data.</text>
</comment>
<feature type="compositionally biased region" description="Basic residues" evidence="1">
    <location>
        <begin position="1168"/>
        <end position="1179"/>
    </location>
</feature>
<evidence type="ECO:0000313" key="2">
    <source>
        <dbReference type="EMBL" id="PIL35645.1"/>
    </source>
</evidence>
<evidence type="ECO:0000313" key="3">
    <source>
        <dbReference type="Proteomes" id="UP000230002"/>
    </source>
</evidence>
<feature type="compositionally biased region" description="Basic and acidic residues" evidence="1">
    <location>
        <begin position="267"/>
        <end position="276"/>
    </location>
</feature>
<keyword evidence="3" id="KW-1185">Reference proteome</keyword>
<feature type="compositionally biased region" description="Polar residues" evidence="1">
    <location>
        <begin position="555"/>
        <end position="578"/>
    </location>
</feature>
<feature type="compositionally biased region" description="Polar residues" evidence="1">
    <location>
        <begin position="657"/>
        <end position="669"/>
    </location>
</feature>
<reference evidence="2 3" key="1">
    <citation type="journal article" date="2015" name="Sci. Rep.">
        <title>Chromosome-level genome map provides insights into diverse defense mechanisms in the medicinal fungus Ganoderma sinense.</title>
        <authorList>
            <person name="Zhu Y."/>
            <person name="Xu J."/>
            <person name="Sun C."/>
            <person name="Zhou S."/>
            <person name="Xu H."/>
            <person name="Nelson D.R."/>
            <person name="Qian J."/>
            <person name="Song J."/>
            <person name="Luo H."/>
            <person name="Xiang L."/>
            <person name="Li Y."/>
            <person name="Xu Z."/>
            <person name="Ji A."/>
            <person name="Wang L."/>
            <person name="Lu S."/>
            <person name="Hayward A."/>
            <person name="Sun W."/>
            <person name="Li X."/>
            <person name="Schwartz D.C."/>
            <person name="Wang Y."/>
            <person name="Chen S."/>
        </authorList>
    </citation>
    <scope>NUCLEOTIDE SEQUENCE [LARGE SCALE GENOMIC DNA]</scope>
    <source>
        <strain evidence="2 3">ZZ0214-1</strain>
    </source>
</reference>
<feature type="compositionally biased region" description="Low complexity" evidence="1">
    <location>
        <begin position="482"/>
        <end position="496"/>
    </location>
</feature>